<dbReference type="InterPro" id="IPR005334">
    <property type="entry name" value="Tctex-1-like"/>
</dbReference>
<evidence type="ECO:0000313" key="1">
    <source>
        <dbReference type="EMBL" id="PVU99170.1"/>
    </source>
</evidence>
<dbReference type="InterPro" id="IPR038586">
    <property type="entry name" value="Tctex-1-like_sf"/>
</dbReference>
<gene>
    <name evidence="1" type="ORF">BB559_000934</name>
</gene>
<protein>
    <recommendedName>
        <fullName evidence="3">Topoisomerase I damage affected protein 2</fullName>
    </recommendedName>
</protein>
<evidence type="ECO:0008006" key="3">
    <source>
        <dbReference type="Google" id="ProtNLM"/>
    </source>
</evidence>
<dbReference type="Pfam" id="PF03645">
    <property type="entry name" value="Tctex-1"/>
    <property type="match status" value="1"/>
</dbReference>
<dbReference type="PANTHER" id="PTHR21255:SF7">
    <property type="entry name" value="DYNEIN LIGHT CHAIN TCTEX-TYPE PROTEIN 2B"/>
    <property type="match status" value="1"/>
</dbReference>
<reference evidence="1 2" key="1">
    <citation type="journal article" date="2018" name="MBio">
        <title>Comparative Genomics Reveals the Core Gene Toolbox for the Fungus-Insect Symbiosis.</title>
        <authorList>
            <person name="Wang Y."/>
            <person name="Stata M."/>
            <person name="Wang W."/>
            <person name="Stajich J.E."/>
            <person name="White M.M."/>
            <person name="Moncalvo J.M."/>
        </authorList>
    </citation>
    <scope>NUCLEOTIDE SEQUENCE [LARGE SCALE GENOMIC DNA]</scope>
    <source>
        <strain evidence="1 2">AUS-77-4</strain>
    </source>
</reference>
<organism evidence="1 2">
    <name type="scientific">Furculomyces boomerangus</name>
    <dbReference type="NCBI Taxonomy" id="61424"/>
    <lineage>
        <taxon>Eukaryota</taxon>
        <taxon>Fungi</taxon>
        <taxon>Fungi incertae sedis</taxon>
        <taxon>Zoopagomycota</taxon>
        <taxon>Kickxellomycotina</taxon>
        <taxon>Harpellomycetes</taxon>
        <taxon>Harpellales</taxon>
        <taxon>Harpellaceae</taxon>
        <taxon>Furculomyces</taxon>
    </lineage>
</organism>
<dbReference type="CDD" id="cd21459">
    <property type="entry name" value="DLC-like_TCTEX1D2"/>
    <property type="match status" value="1"/>
</dbReference>
<dbReference type="EMBL" id="MBFT01000049">
    <property type="protein sequence ID" value="PVU99170.1"/>
    <property type="molecule type" value="Genomic_DNA"/>
</dbReference>
<dbReference type="Gene3D" id="3.30.1140.40">
    <property type="entry name" value="Tctex-1"/>
    <property type="match status" value="1"/>
</dbReference>
<dbReference type="OrthoDB" id="10260741at2759"/>
<name>A0A2T9Z3J7_9FUNG</name>
<dbReference type="PANTHER" id="PTHR21255">
    <property type="entry name" value="T-COMPLEX-ASSOCIATED-TESTIS-EXPRESSED 1/ DYNEIN LIGHT CHAIN"/>
    <property type="match status" value="1"/>
</dbReference>
<sequence>MLQSEINSRNKFDTNLAKKVTLETIEKELENVKYDKEEISEITKTLADKIQTEVLARMNLKKHKILVNIIIGESRDQGLRIGTMCKWDQNNDGYAEIMYTNEFLYCIAVVFGIYVH</sequence>
<evidence type="ECO:0000313" key="2">
    <source>
        <dbReference type="Proteomes" id="UP000245699"/>
    </source>
</evidence>
<dbReference type="Proteomes" id="UP000245699">
    <property type="component" value="Unassembled WGS sequence"/>
</dbReference>
<dbReference type="GO" id="GO:0007018">
    <property type="term" value="P:microtubule-based movement"/>
    <property type="evidence" value="ECO:0007669"/>
    <property type="project" value="TreeGrafter"/>
</dbReference>
<proteinExistence type="predicted"/>
<comment type="caution">
    <text evidence="1">The sequence shown here is derived from an EMBL/GenBank/DDBJ whole genome shotgun (WGS) entry which is preliminary data.</text>
</comment>
<accession>A0A2T9Z3J7</accession>
<dbReference type="AlphaFoldDB" id="A0A2T9Z3J7"/>
<dbReference type="GO" id="GO:0005737">
    <property type="term" value="C:cytoplasm"/>
    <property type="evidence" value="ECO:0007669"/>
    <property type="project" value="TreeGrafter"/>
</dbReference>
<dbReference type="GO" id="GO:0045505">
    <property type="term" value="F:dynein intermediate chain binding"/>
    <property type="evidence" value="ECO:0007669"/>
    <property type="project" value="TreeGrafter"/>
</dbReference>
<keyword evidence="2" id="KW-1185">Reference proteome</keyword>
<dbReference type="STRING" id="61424.A0A2T9Z3J7"/>
<dbReference type="GO" id="GO:0005868">
    <property type="term" value="C:cytoplasmic dynein complex"/>
    <property type="evidence" value="ECO:0007669"/>
    <property type="project" value="TreeGrafter"/>
</dbReference>